<dbReference type="STRING" id="747676.F4R399"/>
<feature type="region of interest" description="Disordered" evidence="1">
    <location>
        <begin position="119"/>
        <end position="139"/>
    </location>
</feature>
<dbReference type="KEGG" id="mlr:MELLADRAFT_86753"/>
<dbReference type="RefSeq" id="XP_007404144.1">
    <property type="nucleotide sequence ID" value="XM_007404082.1"/>
</dbReference>
<evidence type="ECO:0008006" key="4">
    <source>
        <dbReference type="Google" id="ProtNLM"/>
    </source>
</evidence>
<name>F4R399_MELLP</name>
<proteinExistence type="predicted"/>
<keyword evidence="3" id="KW-1185">Reference proteome</keyword>
<dbReference type="GeneID" id="18934291"/>
<dbReference type="AlphaFoldDB" id="F4R399"/>
<gene>
    <name evidence="2" type="ORF">MELLADRAFT_86753</name>
</gene>
<protein>
    <recommendedName>
        <fullName evidence="4">CxC1-like cysteine cluster associated with KDZ transposases domain-containing protein</fullName>
    </recommendedName>
</protein>
<dbReference type="OrthoDB" id="2504500at2759"/>
<evidence type="ECO:0000313" key="2">
    <source>
        <dbReference type="EMBL" id="EGG13206.1"/>
    </source>
</evidence>
<dbReference type="InterPro" id="IPR040521">
    <property type="entry name" value="KDZ"/>
</dbReference>
<dbReference type="HOGENOM" id="CLU_095782_0_0_1"/>
<evidence type="ECO:0000256" key="1">
    <source>
        <dbReference type="SAM" id="MobiDB-lite"/>
    </source>
</evidence>
<dbReference type="Proteomes" id="UP000001072">
    <property type="component" value="Unassembled WGS sequence"/>
</dbReference>
<sequence>MEFHRPAREFKEDVTYKPTRWGRTLSCAVDAYRRLNQLEKDLLFRAMRLLKKDKLGANCPRCFGGNEYSKEETEPDYVNCIDGNFQQRRHKSSSVEVSEIPIRYPNLFLHPNEVNKWDSGVHSSSNDPPDPCTQMHTAANDSRSASTWRACDDTGLLAMVCRHDHALAFVNIVQSGEKSYFAHALIDWVLN</sequence>
<reference evidence="3" key="1">
    <citation type="journal article" date="2011" name="Proc. Natl. Acad. Sci. U.S.A.">
        <title>Obligate biotrophy features unraveled by the genomic analysis of rust fungi.</title>
        <authorList>
            <person name="Duplessis S."/>
            <person name="Cuomo C.A."/>
            <person name="Lin Y.-C."/>
            <person name="Aerts A."/>
            <person name="Tisserant E."/>
            <person name="Veneault-Fourrey C."/>
            <person name="Joly D.L."/>
            <person name="Hacquard S."/>
            <person name="Amselem J."/>
            <person name="Cantarel B.L."/>
            <person name="Chiu R."/>
            <person name="Coutinho P.M."/>
            <person name="Feau N."/>
            <person name="Field M."/>
            <person name="Frey P."/>
            <person name="Gelhaye E."/>
            <person name="Goldberg J."/>
            <person name="Grabherr M.G."/>
            <person name="Kodira C.D."/>
            <person name="Kohler A."/>
            <person name="Kuees U."/>
            <person name="Lindquist E.A."/>
            <person name="Lucas S.M."/>
            <person name="Mago R."/>
            <person name="Mauceli E."/>
            <person name="Morin E."/>
            <person name="Murat C."/>
            <person name="Pangilinan J.L."/>
            <person name="Park R."/>
            <person name="Pearson M."/>
            <person name="Quesneville H."/>
            <person name="Rouhier N."/>
            <person name="Sakthikumar S."/>
            <person name="Salamov A.A."/>
            <person name="Schmutz J."/>
            <person name="Selles B."/>
            <person name="Shapiro H."/>
            <person name="Tanguay P."/>
            <person name="Tuskan G.A."/>
            <person name="Henrissat B."/>
            <person name="Van de Peer Y."/>
            <person name="Rouze P."/>
            <person name="Ellis J.G."/>
            <person name="Dodds P.N."/>
            <person name="Schein J.E."/>
            <person name="Zhong S."/>
            <person name="Hamelin R.C."/>
            <person name="Grigoriev I.V."/>
            <person name="Szabo L.J."/>
            <person name="Martin F."/>
        </authorList>
    </citation>
    <scope>NUCLEOTIDE SEQUENCE [LARGE SCALE GENOMIC DNA]</scope>
    <source>
        <strain evidence="3">98AG31 / pathotype 3-4-7</strain>
    </source>
</reference>
<dbReference type="Pfam" id="PF18758">
    <property type="entry name" value="KDZ"/>
    <property type="match status" value="1"/>
</dbReference>
<dbReference type="VEuPathDB" id="FungiDB:MELLADRAFT_86753"/>
<evidence type="ECO:0000313" key="3">
    <source>
        <dbReference type="Proteomes" id="UP000001072"/>
    </source>
</evidence>
<dbReference type="EMBL" id="GL883090">
    <property type="protein sequence ID" value="EGG13206.1"/>
    <property type="molecule type" value="Genomic_DNA"/>
</dbReference>
<dbReference type="PANTHER" id="PTHR33096:SF1">
    <property type="entry name" value="CXC1-LIKE CYSTEINE CLUSTER ASSOCIATED WITH KDZ TRANSPOSASES DOMAIN-CONTAINING PROTEIN"/>
    <property type="match status" value="1"/>
</dbReference>
<organism evidence="3">
    <name type="scientific">Melampsora larici-populina (strain 98AG31 / pathotype 3-4-7)</name>
    <name type="common">Poplar leaf rust fungus</name>
    <dbReference type="NCBI Taxonomy" id="747676"/>
    <lineage>
        <taxon>Eukaryota</taxon>
        <taxon>Fungi</taxon>
        <taxon>Dikarya</taxon>
        <taxon>Basidiomycota</taxon>
        <taxon>Pucciniomycotina</taxon>
        <taxon>Pucciniomycetes</taxon>
        <taxon>Pucciniales</taxon>
        <taxon>Melampsoraceae</taxon>
        <taxon>Melampsora</taxon>
    </lineage>
</organism>
<accession>F4R399</accession>
<dbReference type="InParanoid" id="F4R399"/>
<dbReference type="PANTHER" id="PTHR33096">
    <property type="entry name" value="CXC2 DOMAIN-CONTAINING PROTEIN"/>
    <property type="match status" value="1"/>
</dbReference>